<evidence type="ECO:0000256" key="5">
    <source>
        <dbReference type="NCBIfam" id="TIGR02228"/>
    </source>
</evidence>
<dbReference type="InterPro" id="IPR036286">
    <property type="entry name" value="LexA/Signal_pep-like_sf"/>
</dbReference>
<feature type="domain" description="Peptidase S26" evidence="8">
    <location>
        <begin position="18"/>
        <end position="91"/>
    </location>
</feature>
<keyword evidence="4 7" id="KW-0472">Membrane</keyword>
<sequence>MSGVGRLAAKTISWALLAIVVGAGLALIVVPKATGGKPLTVLSGSMVPTYDPGDVVIVRDADTRHLEVGQVITFQPTSDDPRLTTHRVIGVTYGSEGTRYITQGDANDAPDPDPVRPAQVQGEVWYSVPLVGYVSVWMATGPLGQLVNWFAFGLIAYSVVQIGRGLRQHHRRSADQRVPAADHHERAERSDGPHEGRRTVPRQRATPR</sequence>
<keyword evidence="3 7" id="KW-1133">Transmembrane helix</keyword>
<dbReference type="PANTHER" id="PTHR10806:SF6">
    <property type="entry name" value="SIGNAL PEPTIDASE COMPLEX CATALYTIC SUBUNIT SEC11"/>
    <property type="match status" value="1"/>
</dbReference>
<dbReference type="NCBIfam" id="TIGR02228">
    <property type="entry name" value="sigpep_I_arch"/>
    <property type="match status" value="1"/>
</dbReference>
<evidence type="ECO:0000256" key="2">
    <source>
        <dbReference type="ARBA" id="ARBA00022692"/>
    </source>
</evidence>
<evidence type="ECO:0000259" key="8">
    <source>
        <dbReference type="Pfam" id="PF10502"/>
    </source>
</evidence>
<protein>
    <recommendedName>
        <fullName evidence="5">Signal peptidase I</fullName>
        <ecNumber evidence="5">3.4.21.89</ecNumber>
    </recommendedName>
</protein>
<dbReference type="InterPro" id="IPR019533">
    <property type="entry name" value="Peptidase_S26"/>
</dbReference>
<keyword evidence="2 7" id="KW-0812">Transmembrane</keyword>
<dbReference type="PRINTS" id="PR00728">
    <property type="entry name" value="SIGNALPTASE"/>
</dbReference>
<dbReference type="RefSeq" id="WP_191193981.1">
    <property type="nucleotide sequence ID" value="NZ_JACXYZ010000001.1"/>
</dbReference>
<evidence type="ECO:0000313" key="9">
    <source>
        <dbReference type="EMBL" id="MBD3924192.1"/>
    </source>
</evidence>
<dbReference type="Gene3D" id="2.10.109.10">
    <property type="entry name" value="Umud Fragment, subunit A"/>
    <property type="match status" value="1"/>
</dbReference>
<evidence type="ECO:0000256" key="7">
    <source>
        <dbReference type="SAM" id="Phobius"/>
    </source>
</evidence>
<dbReference type="Pfam" id="PF10502">
    <property type="entry name" value="Peptidase_S26"/>
    <property type="match status" value="1"/>
</dbReference>
<evidence type="ECO:0000256" key="1">
    <source>
        <dbReference type="ARBA" id="ARBA00004370"/>
    </source>
</evidence>
<dbReference type="EC" id="3.4.21.89" evidence="5"/>
<name>A0ABR8N7U1_9ACTN</name>
<evidence type="ECO:0000256" key="4">
    <source>
        <dbReference type="ARBA" id="ARBA00023136"/>
    </source>
</evidence>
<dbReference type="Proteomes" id="UP000618818">
    <property type="component" value="Unassembled WGS sequence"/>
</dbReference>
<keyword evidence="10" id="KW-1185">Reference proteome</keyword>
<comment type="subcellular location">
    <subcellularLocation>
        <location evidence="1">Membrane</location>
    </subcellularLocation>
</comment>
<dbReference type="GO" id="GO:0009003">
    <property type="term" value="F:signal peptidase activity"/>
    <property type="evidence" value="ECO:0007669"/>
    <property type="project" value="UniProtKB-EC"/>
</dbReference>
<evidence type="ECO:0000313" key="10">
    <source>
        <dbReference type="Proteomes" id="UP000618818"/>
    </source>
</evidence>
<dbReference type="CDD" id="cd06530">
    <property type="entry name" value="S26_SPase_I"/>
    <property type="match status" value="1"/>
</dbReference>
<feature type="region of interest" description="Disordered" evidence="6">
    <location>
        <begin position="171"/>
        <end position="208"/>
    </location>
</feature>
<dbReference type="EMBL" id="JACXYZ010000001">
    <property type="protein sequence ID" value="MBD3924192.1"/>
    <property type="molecule type" value="Genomic_DNA"/>
</dbReference>
<keyword evidence="9" id="KW-0378">Hydrolase</keyword>
<feature type="compositionally biased region" description="Basic and acidic residues" evidence="6">
    <location>
        <begin position="180"/>
        <end position="198"/>
    </location>
</feature>
<organism evidence="9 10">
    <name type="scientific">Nocardioides cavernae</name>
    <dbReference type="NCBI Taxonomy" id="1921566"/>
    <lineage>
        <taxon>Bacteria</taxon>
        <taxon>Bacillati</taxon>
        <taxon>Actinomycetota</taxon>
        <taxon>Actinomycetes</taxon>
        <taxon>Propionibacteriales</taxon>
        <taxon>Nocardioidaceae</taxon>
        <taxon>Nocardioides</taxon>
    </lineage>
</organism>
<feature type="transmembrane region" description="Helical" evidence="7">
    <location>
        <begin position="146"/>
        <end position="163"/>
    </location>
</feature>
<feature type="transmembrane region" description="Helical" evidence="7">
    <location>
        <begin position="12"/>
        <end position="30"/>
    </location>
</feature>
<feature type="compositionally biased region" description="Basic residues" evidence="6">
    <location>
        <begin position="199"/>
        <end position="208"/>
    </location>
</feature>
<gene>
    <name evidence="9" type="ORF">IEZ26_06130</name>
</gene>
<proteinExistence type="predicted"/>
<dbReference type="SUPFAM" id="SSF51306">
    <property type="entry name" value="LexA/Signal peptidase"/>
    <property type="match status" value="1"/>
</dbReference>
<evidence type="ECO:0000256" key="3">
    <source>
        <dbReference type="ARBA" id="ARBA00022989"/>
    </source>
</evidence>
<dbReference type="InterPro" id="IPR001733">
    <property type="entry name" value="Peptidase_S26B"/>
</dbReference>
<accession>A0ABR8N7U1</accession>
<reference evidence="9 10" key="1">
    <citation type="submission" date="2020-09" db="EMBL/GenBank/DDBJ databases">
        <title>novel species in genus Nocardioides.</title>
        <authorList>
            <person name="Zhang G."/>
        </authorList>
    </citation>
    <scope>NUCLEOTIDE SEQUENCE [LARGE SCALE GENOMIC DNA]</scope>
    <source>
        <strain evidence="9 10">KCTC 39551</strain>
    </source>
</reference>
<dbReference type="PANTHER" id="PTHR10806">
    <property type="entry name" value="SIGNAL PEPTIDASE COMPLEX CATALYTIC SUBUNIT SEC11"/>
    <property type="match status" value="1"/>
</dbReference>
<comment type="caution">
    <text evidence="9">The sequence shown here is derived from an EMBL/GenBank/DDBJ whole genome shotgun (WGS) entry which is preliminary data.</text>
</comment>
<evidence type="ECO:0000256" key="6">
    <source>
        <dbReference type="SAM" id="MobiDB-lite"/>
    </source>
</evidence>